<dbReference type="PATRIC" id="fig|1236046.5.peg.1397"/>
<feature type="transmembrane region" description="Helical" evidence="4">
    <location>
        <begin position="27"/>
        <end position="48"/>
    </location>
</feature>
<protein>
    <recommendedName>
        <fullName evidence="2">histidine kinase</fullName>
        <ecNumber evidence="2">2.7.13.3</ecNumber>
    </recommendedName>
</protein>
<evidence type="ECO:0000256" key="2">
    <source>
        <dbReference type="ARBA" id="ARBA00012438"/>
    </source>
</evidence>
<evidence type="ECO:0000256" key="1">
    <source>
        <dbReference type="ARBA" id="ARBA00000085"/>
    </source>
</evidence>
<comment type="caution">
    <text evidence="6">The sequence shown here is derived from an EMBL/GenBank/DDBJ whole genome shotgun (WGS) entry which is preliminary data.</text>
</comment>
<name>A0A101I0Z0_9BACT</name>
<proteinExistence type="predicted"/>
<dbReference type="EMBL" id="LGGW01000165">
    <property type="protein sequence ID" value="KUK86384.1"/>
    <property type="molecule type" value="Genomic_DNA"/>
</dbReference>
<gene>
    <name evidence="6" type="ORF">XE02_1379</name>
</gene>
<dbReference type="Proteomes" id="UP000055014">
    <property type="component" value="Unassembled WGS sequence"/>
</dbReference>
<feature type="transmembrane region" description="Helical" evidence="4">
    <location>
        <begin position="54"/>
        <end position="72"/>
    </location>
</feature>
<evidence type="ECO:0000256" key="4">
    <source>
        <dbReference type="SAM" id="Phobius"/>
    </source>
</evidence>
<dbReference type="Pfam" id="PF02518">
    <property type="entry name" value="HATPase_c"/>
    <property type="match status" value="1"/>
</dbReference>
<dbReference type="PANTHER" id="PTHR43065">
    <property type="entry name" value="SENSOR HISTIDINE KINASE"/>
    <property type="match status" value="1"/>
</dbReference>
<dbReference type="InterPro" id="IPR036890">
    <property type="entry name" value="HATPase_C_sf"/>
</dbReference>
<dbReference type="Gene3D" id="3.30.565.10">
    <property type="entry name" value="Histidine kinase-like ATPase, C-terminal domain"/>
    <property type="match status" value="1"/>
</dbReference>
<dbReference type="InterPro" id="IPR003594">
    <property type="entry name" value="HATPase_dom"/>
</dbReference>
<dbReference type="GO" id="GO:0000155">
    <property type="term" value="F:phosphorelay sensor kinase activity"/>
    <property type="evidence" value="ECO:0007669"/>
    <property type="project" value="InterPro"/>
</dbReference>
<dbReference type="AlphaFoldDB" id="A0A101I0Z0"/>
<organism evidence="6 7">
    <name type="scientific">Mesotoga infera</name>
    <dbReference type="NCBI Taxonomy" id="1236046"/>
    <lineage>
        <taxon>Bacteria</taxon>
        <taxon>Thermotogati</taxon>
        <taxon>Thermotogota</taxon>
        <taxon>Thermotogae</taxon>
        <taxon>Kosmotogales</taxon>
        <taxon>Kosmotogaceae</taxon>
        <taxon>Mesotoga</taxon>
    </lineage>
</organism>
<keyword evidence="6" id="KW-0418">Kinase</keyword>
<dbReference type="SMART" id="SM00387">
    <property type="entry name" value="HATPase_c"/>
    <property type="match status" value="1"/>
</dbReference>
<dbReference type="SUPFAM" id="SSF47384">
    <property type="entry name" value="Homodimeric domain of signal transducing histidine kinase"/>
    <property type="match status" value="1"/>
</dbReference>
<evidence type="ECO:0000259" key="5">
    <source>
        <dbReference type="PROSITE" id="PS50109"/>
    </source>
</evidence>
<keyword evidence="4" id="KW-1133">Transmembrane helix</keyword>
<keyword evidence="6" id="KW-0808">Transferase</keyword>
<dbReference type="PROSITE" id="PS50109">
    <property type="entry name" value="HIS_KIN"/>
    <property type="match status" value="1"/>
</dbReference>
<dbReference type="InterPro" id="IPR004358">
    <property type="entry name" value="Sig_transdc_His_kin-like_C"/>
</dbReference>
<keyword evidence="4" id="KW-0812">Transmembrane</keyword>
<dbReference type="SUPFAM" id="SSF55874">
    <property type="entry name" value="ATPase domain of HSP90 chaperone/DNA topoisomerase II/histidine kinase"/>
    <property type="match status" value="1"/>
</dbReference>
<dbReference type="EC" id="2.7.13.3" evidence="2"/>
<reference evidence="7" key="1">
    <citation type="journal article" date="2015" name="MBio">
        <title>Genome-Resolved Metagenomic Analysis Reveals Roles for Candidate Phyla and Other Microbial Community Members in Biogeochemical Transformations in Oil Reservoirs.</title>
        <authorList>
            <person name="Hu P."/>
            <person name="Tom L."/>
            <person name="Singh A."/>
            <person name="Thomas B.C."/>
            <person name="Baker B.J."/>
            <person name="Piceno Y.M."/>
            <person name="Andersen G.L."/>
            <person name="Banfield J.F."/>
        </authorList>
    </citation>
    <scope>NUCLEOTIDE SEQUENCE [LARGE SCALE GENOMIC DNA]</scope>
</reference>
<dbReference type="InterPro" id="IPR003661">
    <property type="entry name" value="HisK_dim/P_dom"/>
</dbReference>
<evidence type="ECO:0000313" key="7">
    <source>
        <dbReference type="Proteomes" id="UP000055014"/>
    </source>
</evidence>
<dbReference type="PRINTS" id="PR00344">
    <property type="entry name" value="BCTRLSENSOR"/>
</dbReference>
<dbReference type="InterPro" id="IPR005467">
    <property type="entry name" value="His_kinase_dom"/>
</dbReference>
<dbReference type="CDD" id="cd00082">
    <property type="entry name" value="HisKA"/>
    <property type="match status" value="1"/>
</dbReference>
<keyword evidence="4" id="KW-0472">Membrane</keyword>
<evidence type="ECO:0000256" key="3">
    <source>
        <dbReference type="ARBA" id="ARBA00022553"/>
    </source>
</evidence>
<dbReference type="InterPro" id="IPR036097">
    <property type="entry name" value="HisK_dim/P_sf"/>
</dbReference>
<feature type="domain" description="Histidine kinase" evidence="5">
    <location>
        <begin position="242"/>
        <end position="443"/>
    </location>
</feature>
<accession>A0A101I0Z0</accession>
<sequence length="446" mass="50764">MPGSSFLLKKGNPLHLSKSDKGLFNPGYHYIVGGVVLGVGVLFSLFYGFSLERMSLVILLAVASVITVYLTLVRQLERLIRLVRTGEKKSIGELEGQFNEIYGFYRNLSLQIEEERNYYEKLYRDYSELLNTLDIPVVSVDEKGNFDLVNDAFIRSFSYGSQGGRYLRIDRFTRRTGLIFPLQEGQYEVYSRKLGKRYLVSVAHKKKSGFLLTLTDKTSQWKTKQLLEKTRRYAVDAQTVADLAHGLKQPLANVKLALDLYKRTNRPEYMETLSKELNSFQSRIGGILQIFRYGEEFDRVDLSEHLMKVASFMSSIFSEKKIKFKVVSLDKGIVLVQRGRLENVLKNLLMNAVEASIPGESSIISKVRTSKEVVTLIIADTGKGIDSAALQNVFKPFFSTKSEGSGLGLYLVYNFCEENDVRLKMRSAPGRGTVFVLTFRRQRDEE</sequence>
<comment type="catalytic activity">
    <reaction evidence="1">
        <text>ATP + protein L-histidine = ADP + protein N-phospho-L-histidine.</text>
        <dbReference type="EC" id="2.7.13.3"/>
    </reaction>
</comment>
<evidence type="ECO:0000313" key="6">
    <source>
        <dbReference type="EMBL" id="KUK86384.1"/>
    </source>
</evidence>
<keyword evidence="3" id="KW-0597">Phosphoprotein</keyword>